<dbReference type="Gene3D" id="3.30.565.60">
    <property type="match status" value="1"/>
</dbReference>
<dbReference type="Proteomes" id="UP000003560">
    <property type="component" value="Unassembled WGS sequence"/>
</dbReference>
<dbReference type="Pfam" id="PF13749">
    <property type="entry name" value="HATPase_c_4"/>
    <property type="match status" value="1"/>
</dbReference>
<proteinExistence type="predicted"/>
<reference evidence="2 3" key="2">
    <citation type="submission" date="2008-10" db="EMBL/GenBank/DDBJ databases">
        <authorList>
            <person name="Fulton L."/>
            <person name="Clifton S."/>
            <person name="Fulton B."/>
            <person name="Xu J."/>
            <person name="Minx P."/>
            <person name="Pepin K.H."/>
            <person name="Johnson M."/>
            <person name="Thiruvilangam P."/>
            <person name="Bhonagiri V."/>
            <person name="Nash W.E."/>
            <person name="Mardis E.R."/>
            <person name="Wilson R.K."/>
        </authorList>
    </citation>
    <scope>NUCLEOTIDE SEQUENCE [LARGE SCALE GENOMIC DNA]</scope>
    <source>
        <strain evidence="2 3">DSM 13279</strain>
    </source>
</reference>
<dbReference type="EMBL" id="ABXJ01000130">
    <property type="protein sequence ID" value="EEA89563.1"/>
    <property type="molecule type" value="Genomic_DNA"/>
</dbReference>
<evidence type="ECO:0000313" key="2">
    <source>
        <dbReference type="EMBL" id="EEA89563.1"/>
    </source>
</evidence>
<sequence>MRRWGVMITAEQLASAIYQMRADGTDNSKFEAKACGKKLSSDVWESVSAFANTNGGTLLLGLSEPEGFVVSKGFNPERTLDQFMSGIGDGGKDGVKLANPPRYQADVIDFEGEHLLVVEIEENELAQKPCYIDARGIRSGSFKRVFDKDVQLSATELFEIQHAMVRSGADRIPVAHMEDLDDALVDELLRARRHSRALRGANGKIDQLKRLGVLTADGSVTLAGLLVLGLYPQQYYPKLIIDVAVFPDNEKGAPGSVRFLDRVRCDGGVVEMVDMAVETVARNLRSVSLVTGTGRHDELEIPREVLREAIANAVVHREYDERFVGQSVSIDVYPNRIEIANPGGLWGTRTRENLADGVSECRNDLLMSLIDGVPLSDEGGKIAEGNGTGIPFMIREMRSRALESPEFHIGMDRVTLCLGRHGTEIVENRAWLATLTDETVGKDAEALLLLLRERGVSSVWDIHEALGLDSDRVRDLAKHLQEQGVPLAWADDMLELAACDSAGDDDRLSALRPIVRSVYLMLDEEEPVDAQELAQRLRKSVRTVQRYLRELVDAGLAVPTAGQSSSARQYLKG</sequence>
<dbReference type="InterPro" id="IPR038461">
    <property type="entry name" value="Schlafen_AlbA_2_dom_sf"/>
</dbReference>
<comment type="caution">
    <text evidence="2">The sequence shown here is derived from an EMBL/GenBank/DDBJ whole genome shotgun (WGS) entry which is preliminary data.</text>
</comment>
<evidence type="ECO:0000313" key="3">
    <source>
        <dbReference type="Proteomes" id="UP000003560"/>
    </source>
</evidence>
<evidence type="ECO:0000259" key="1">
    <source>
        <dbReference type="Pfam" id="PF04326"/>
    </source>
</evidence>
<accession>B6GDU6</accession>
<feature type="domain" description="Schlafen AlbA-2" evidence="1">
    <location>
        <begin position="27"/>
        <end position="149"/>
    </location>
</feature>
<dbReference type="SUPFAM" id="SSF46785">
    <property type="entry name" value="Winged helix' DNA-binding domain"/>
    <property type="match status" value="1"/>
</dbReference>
<dbReference type="PANTHER" id="PTHR30595">
    <property type="entry name" value="GLPR-RELATED TRANSCRIPTIONAL REPRESSOR"/>
    <property type="match status" value="1"/>
</dbReference>
<name>B6GDU6_9ACTN</name>
<dbReference type="InterPro" id="IPR036390">
    <property type="entry name" value="WH_DNA-bd_sf"/>
</dbReference>
<dbReference type="AlphaFoldDB" id="B6GDU6"/>
<keyword evidence="3" id="KW-1185">Reference proteome</keyword>
<dbReference type="STRING" id="445975.COLSTE_02281"/>
<reference evidence="2 3" key="1">
    <citation type="submission" date="2008-10" db="EMBL/GenBank/DDBJ databases">
        <title>Draft genome sequence of Collinsella stercoris (DSM 13279).</title>
        <authorList>
            <person name="Sudarsanam P."/>
            <person name="Ley R."/>
            <person name="Guruge J."/>
            <person name="Turnbaugh P.J."/>
            <person name="Mahowald M."/>
            <person name="Liep D."/>
            <person name="Gordon J."/>
        </authorList>
    </citation>
    <scope>NUCLEOTIDE SEQUENCE [LARGE SCALE GENOMIC DNA]</scope>
    <source>
        <strain evidence="2 3">DSM 13279</strain>
    </source>
</reference>
<gene>
    <name evidence="2" type="ORF">COLSTE_02281</name>
</gene>
<dbReference type="HOGENOM" id="CLU_024970_6_0_11"/>
<protein>
    <submittedName>
        <fullName evidence="2">Divergent AAA domain protein</fullName>
    </submittedName>
</protein>
<dbReference type="Gene3D" id="3.30.950.30">
    <property type="entry name" value="Schlafen, AAA domain"/>
    <property type="match status" value="1"/>
</dbReference>
<dbReference type="eggNOG" id="COG2865">
    <property type="taxonomic scope" value="Bacteria"/>
</dbReference>
<dbReference type="Pfam" id="PF04326">
    <property type="entry name" value="SLFN_AlbA_2"/>
    <property type="match status" value="1"/>
</dbReference>
<organism evidence="2 3">
    <name type="scientific">Collinsella stercoris DSM 13279</name>
    <dbReference type="NCBI Taxonomy" id="445975"/>
    <lineage>
        <taxon>Bacteria</taxon>
        <taxon>Bacillati</taxon>
        <taxon>Actinomycetota</taxon>
        <taxon>Coriobacteriia</taxon>
        <taxon>Coriobacteriales</taxon>
        <taxon>Coriobacteriaceae</taxon>
        <taxon>Collinsella</taxon>
    </lineage>
</organism>
<dbReference type="InterPro" id="IPR038475">
    <property type="entry name" value="RecG_C_sf"/>
</dbReference>
<dbReference type="InterPro" id="IPR007421">
    <property type="entry name" value="Schlafen_AlbA_2_dom"/>
</dbReference>
<dbReference type="PANTHER" id="PTHR30595:SF6">
    <property type="entry name" value="SCHLAFEN ALBA-2 DOMAIN-CONTAINING PROTEIN"/>
    <property type="match status" value="1"/>
</dbReference>